<accession>A0A1R3HVP8</accession>
<dbReference type="Proteomes" id="UP000187203">
    <property type="component" value="Unassembled WGS sequence"/>
</dbReference>
<dbReference type="FunFam" id="2.40.70.10:FF:000045">
    <property type="entry name" value="Basic 7S globulin"/>
    <property type="match status" value="1"/>
</dbReference>
<dbReference type="Gene3D" id="2.40.70.10">
    <property type="entry name" value="Acid Proteases"/>
    <property type="match status" value="2"/>
</dbReference>
<dbReference type="STRING" id="93759.A0A1R3HVP8"/>
<sequence length="438" mass="47062">MCNAYYCELKKKTLLFFFFVSPSIQASLRPKALVLPVKKDASTLQYVTQLKQRTPLVPLKLTLDLGGAYLWVDCDQGYVSSSYKPALCNSAQCSFARSKSCGDCDIGPKPGCNKNTCSVLPSNPVSRTGTIGEVTQDVISVQSTNGKNPGKPVSVPKFLFSCGSTFLAEGLASGVKGMAGLGRSKISMSSQFPAAFSFRRKFAICLSSLPNANGVIFFGDGPYTFLPGEFDVSKSLIYTPLILNPVSTSPAFFSNEASADYFIGVKGININGKTVKLNTTLLSINKKEGIGGTKISTVTPYTVMETSIYRAVVNAFVKEISTIPRVLAVAPFTACWNSKSFGSTRVGPGVPQIDLVLQNKNVFWRIFGANSMVQVKKDVLCLGFVDGGFNPHTSIVIGGHQIEDNLLQIDLAASRLGFSSSLLFQQTTCGNFNFTSNA</sequence>
<dbReference type="PANTHER" id="PTHR47965">
    <property type="entry name" value="ASPARTYL PROTEASE-RELATED"/>
    <property type="match status" value="1"/>
</dbReference>
<evidence type="ECO:0000256" key="4">
    <source>
        <dbReference type="ARBA" id="ARBA00022729"/>
    </source>
</evidence>
<dbReference type="Pfam" id="PF14541">
    <property type="entry name" value="TAXi_C"/>
    <property type="match status" value="1"/>
</dbReference>
<dbReference type="AlphaFoldDB" id="A0A1R3HVP8"/>
<dbReference type="InterPro" id="IPR021109">
    <property type="entry name" value="Peptidase_aspartic_dom_sf"/>
</dbReference>
<feature type="domain" description="Peptidase A1" evidence="5">
    <location>
        <begin position="46"/>
        <end position="419"/>
    </location>
</feature>
<comment type="subcellular location">
    <subcellularLocation>
        <location evidence="1">Secreted</location>
        <location evidence="1">Extracellular space</location>
    </subcellularLocation>
</comment>
<dbReference type="GO" id="GO:0005576">
    <property type="term" value="C:extracellular region"/>
    <property type="evidence" value="ECO:0007669"/>
    <property type="project" value="UniProtKB-SubCell"/>
</dbReference>
<dbReference type="PANTHER" id="PTHR47965:SF103">
    <property type="entry name" value="EUKARYOTIC ASPARTYL PROTEASE FAMILY PROTEIN"/>
    <property type="match status" value="1"/>
</dbReference>
<evidence type="ECO:0000313" key="6">
    <source>
        <dbReference type="EMBL" id="OMO74350.1"/>
    </source>
</evidence>
<dbReference type="EMBL" id="AWUE01019331">
    <property type="protein sequence ID" value="OMO74350.1"/>
    <property type="molecule type" value="Genomic_DNA"/>
</dbReference>
<proteinExistence type="inferred from homology"/>
<dbReference type="SUPFAM" id="SSF50630">
    <property type="entry name" value="Acid proteases"/>
    <property type="match status" value="1"/>
</dbReference>
<evidence type="ECO:0000259" key="5">
    <source>
        <dbReference type="PROSITE" id="PS51767"/>
    </source>
</evidence>
<keyword evidence="3" id="KW-0964">Secreted</keyword>
<dbReference type="GO" id="GO:0004190">
    <property type="term" value="F:aspartic-type endopeptidase activity"/>
    <property type="evidence" value="ECO:0007669"/>
    <property type="project" value="InterPro"/>
</dbReference>
<reference evidence="7" key="1">
    <citation type="submission" date="2013-09" db="EMBL/GenBank/DDBJ databases">
        <title>Corchorus olitorius genome sequencing.</title>
        <authorList>
            <person name="Alam M."/>
            <person name="Haque M.S."/>
            <person name="Islam M.S."/>
            <person name="Emdad E.M."/>
            <person name="Islam M.M."/>
            <person name="Ahmed B."/>
            <person name="Halim A."/>
            <person name="Hossen Q.M.M."/>
            <person name="Hossain M.Z."/>
            <person name="Ahmed R."/>
            <person name="Khan M.M."/>
            <person name="Islam R."/>
            <person name="Rashid M.M."/>
            <person name="Khan S.A."/>
            <person name="Rahman M.S."/>
            <person name="Alam M."/>
            <person name="Yahiya A.S."/>
            <person name="Khan M.S."/>
            <person name="Azam M.S."/>
            <person name="Haque T."/>
            <person name="Lashkar M.Z.H."/>
            <person name="Akhand A.I."/>
            <person name="Morshed G."/>
            <person name="Roy S."/>
            <person name="Uddin K.S."/>
            <person name="Rabeya T."/>
            <person name="Hossain A.S."/>
            <person name="Chowdhury A."/>
            <person name="Snigdha A.R."/>
            <person name="Mortoza M.S."/>
            <person name="Matin S.A."/>
            <person name="Hoque S.M.E."/>
            <person name="Islam M.K."/>
            <person name="Roy D.K."/>
            <person name="Haider R."/>
            <person name="Moosa M.M."/>
            <person name="Elias S.M."/>
            <person name="Hasan A.M."/>
            <person name="Jahan S."/>
            <person name="Shafiuddin M."/>
            <person name="Mahmood N."/>
            <person name="Shommy N.S."/>
        </authorList>
    </citation>
    <scope>NUCLEOTIDE SEQUENCE [LARGE SCALE GENOMIC DNA]</scope>
    <source>
        <strain evidence="7">cv. O-4</strain>
    </source>
</reference>
<dbReference type="InterPro" id="IPR032799">
    <property type="entry name" value="TAXi_C"/>
</dbReference>
<evidence type="ECO:0000256" key="3">
    <source>
        <dbReference type="ARBA" id="ARBA00022525"/>
    </source>
</evidence>
<evidence type="ECO:0000313" key="7">
    <source>
        <dbReference type="Proteomes" id="UP000187203"/>
    </source>
</evidence>
<keyword evidence="7" id="KW-1185">Reference proteome</keyword>
<dbReference type="CDD" id="cd05489">
    <property type="entry name" value="xylanase_inhibitor_I_like"/>
    <property type="match status" value="1"/>
</dbReference>
<dbReference type="InterPro" id="IPR033868">
    <property type="entry name" value="Xylanase_inhibitor_I-like"/>
</dbReference>
<dbReference type="Pfam" id="PF14543">
    <property type="entry name" value="TAXi_N"/>
    <property type="match status" value="1"/>
</dbReference>
<dbReference type="InterPro" id="IPR001461">
    <property type="entry name" value="Aspartic_peptidase_A1"/>
</dbReference>
<gene>
    <name evidence="6" type="ORF">COLO4_26613</name>
</gene>
<comment type="caution">
    <text evidence="6">The sequence shown here is derived from an EMBL/GenBank/DDBJ whole genome shotgun (WGS) entry which is preliminary data.</text>
</comment>
<name>A0A1R3HVP8_9ROSI</name>
<dbReference type="InterPro" id="IPR033121">
    <property type="entry name" value="PEPTIDASE_A1"/>
</dbReference>
<keyword evidence="4" id="KW-0732">Signal</keyword>
<dbReference type="GO" id="GO:0006508">
    <property type="term" value="P:proteolysis"/>
    <property type="evidence" value="ECO:0007669"/>
    <property type="project" value="InterPro"/>
</dbReference>
<dbReference type="PROSITE" id="PS51767">
    <property type="entry name" value="PEPTIDASE_A1"/>
    <property type="match status" value="1"/>
</dbReference>
<protein>
    <submittedName>
        <fullName evidence="6">Peptidase A1</fullName>
    </submittedName>
</protein>
<dbReference type="OrthoDB" id="1904546at2759"/>
<evidence type="ECO:0000256" key="2">
    <source>
        <dbReference type="ARBA" id="ARBA00007447"/>
    </source>
</evidence>
<dbReference type="FunFam" id="2.40.70.10:FF:000041">
    <property type="entry name" value="Basic 7S globulin"/>
    <property type="match status" value="1"/>
</dbReference>
<dbReference type="InterPro" id="IPR032861">
    <property type="entry name" value="TAXi_N"/>
</dbReference>
<evidence type="ECO:0000256" key="1">
    <source>
        <dbReference type="ARBA" id="ARBA00004239"/>
    </source>
</evidence>
<comment type="similarity">
    <text evidence="2">Belongs to the peptidase A1 family.</text>
</comment>
<organism evidence="6 7">
    <name type="scientific">Corchorus olitorius</name>
    <dbReference type="NCBI Taxonomy" id="93759"/>
    <lineage>
        <taxon>Eukaryota</taxon>
        <taxon>Viridiplantae</taxon>
        <taxon>Streptophyta</taxon>
        <taxon>Embryophyta</taxon>
        <taxon>Tracheophyta</taxon>
        <taxon>Spermatophyta</taxon>
        <taxon>Magnoliopsida</taxon>
        <taxon>eudicotyledons</taxon>
        <taxon>Gunneridae</taxon>
        <taxon>Pentapetalae</taxon>
        <taxon>rosids</taxon>
        <taxon>malvids</taxon>
        <taxon>Malvales</taxon>
        <taxon>Malvaceae</taxon>
        <taxon>Grewioideae</taxon>
        <taxon>Apeibeae</taxon>
        <taxon>Corchorus</taxon>
    </lineage>
</organism>